<evidence type="ECO:0000313" key="3">
    <source>
        <dbReference type="EMBL" id="KAH0962487.1"/>
    </source>
</evidence>
<evidence type="ECO:0000256" key="1">
    <source>
        <dbReference type="SAM" id="MobiDB-lite"/>
    </source>
</evidence>
<name>A0A9P8N0G3_9HYPO</name>
<proteinExistence type="predicted"/>
<organism evidence="3 4">
    <name type="scientific">Hirsutella rhossiliensis</name>
    <dbReference type="NCBI Taxonomy" id="111463"/>
    <lineage>
        <taxon>Eukaryota</taxon>
        <taxon>Fungi</taxon>
        <taxon>Dikarya</taxon>
        <taxon>Ascomycota</taxon>
        <taxon>Pezizomycotina</taxon>
        <taxon>Sordariomycetes</taxon>
        <taxon>Hypocreomycetidae</taxon>
        <taxon>Hypocreales</taxon>
        <taxon>Ophiocordycipitaceae</taxon>
        <taxon>Hirsutella</taxon>
    </lineage>
</organism>
<evidence type="ECO:0000313" key="4">
    <source>
        <dbReference type="Proteomes" id="UP000824596"/>
    </source>
</evidence>
<evidence type="ECO:0000259" key="2">
    <source>
        <dbReference type="PROSITE" id="PS51212"/>
    </source>
</evidence>
<protein>
    <submittedName>
        <fullName evidence="3">WSC domain-containing protein</fullName>
    </submittedName>
</protein>
<keyword evidence="4" id="KW-1185">Reference proteome</keyword>
<feature type="region of interest" description="Disordered" evidence="1">
    <location>
        <begin position="117"/>
        <end position="178"/>
    </location>
</feature>
<dbReference type="Proteomes" id="UP000824596">
    <property type="component" value="Unassembled WGS sequence"/>
</dbReference>
<reference evidence="3" key="1">
    <citation type="submission" date="2021-09" db="EMBL/GenBank/DDBJ databases">
        <title>A high-quality genome of the endoparasitic fungus Hirsutella rhossiliensis with a comparison of Hirsutella genomes reveals transposable elements contributing to genome size variation.</title>
        <authorList>
            <person name="Lin R."/>
            <person name="Jiao Y."/>
            <person name="Sun X."/>
            <person name="Ling J."/>
            <person name="Xie B."/>
            <person name="Cheng X."/>
        </authorList>
    </citation>
    <scope>NUCLEOTIDE SEQUENCE</scope>
    <source>
        <strain evidence="3">HR02</strain>
    </source>
</reference>
<dbReference type="EMBL" id="JAIZPD010000006">
    <property type="protein sequence ID" value="KAH0962487.1"/>
    <property type="molecule type" value="Genomic_DNA"/>
</dbReference>
<comment type="caution">
    <text evidence="3">The sequence shown here is derived from an EMBL/GenBank/DDBJ whole genome shotgun (WGS) entry which is preliminary data.</text>
</comment>
<feature type="domain" description="WSC" evidence="2">
    <location>
        <begin position="15"/>
        <end position="112"/>
    </location>
</feature>
<sequence>MKTATLALGAAAKTAEKFKACFTDSSTRTFAFMYSGFQPKEIIPQKYIDVCHDRAYTAAGLENGSECWCGHPEDIITVGAKIVPLFQCNMGCDGDGSDNRGGPWRLAVYFLKRNKKPQECPPPPPCKCKKPKHCGKKDHTKHHHHGDDDDHHHHGHGGHGGDHNSNPPPSGPPASGGY</sequence>
<dbReference type="InterPro" id="IPR002889">
    <property type="entry name" value="WSC_carb-bd"/>
</dbReference>
<dbReference type="OrthoDB" id="5985073at2759"/>
<dbReference type="RefSeq" id="XP_044720000.1">
    <property type="nucleotide sequence ID" value="XM_044865060.1"/>
</dbReference>
<gene>
    <name evidence="3" type="ORF">HRG_06589</name>
</gene>
<dbReference type="PROSITE" id="PS51212">
    <property type="entry name" value="WSC"/>
    <property type="match status" value="1"/>
</dbReference>
<dbReference type="GeneID" id="68355718"/>
<dbReference type="SMART" id="SM00321">
    <property type="entry name" value="WSC"/>
    <property type="match status" value="1"/>
</dbReference>
<feature type="compositionally biased region" description="Basic residues" evidence="1">
    <location>
        <begin position="127"/>
        <end position="144"/>
    </location>
</feature>
<dbReference type="AlphaFoldDB" id="A0A9P8N0G3"/>
<accession>A0A9P8N0G3</accession>
<dbReference type="Pfam" id="PF01822">
    <property type="entry name" value="WSC"/>
    <property type="match status" value="1"/>
</dbReference>